<feature type="domain" description="LTD" evidence="3">
    <location>
        <begin position="151"/>
        <end position="288"/>
    </location>
</feature>
<feature type="domain" description="LTD" evidence="3">
    <location>
        <begin position="469"/>
        <end position="596"/>
    </location>
</feature>
<keyword evidence="2" id="KW-0812">Transmembrane</keyword>
<feature type="compositionally biased region" description="Low complexity" evidence="1">
    <location>
        <begin position="77"/>
        <end position="108"/>
    </location>
</feature>
<protein>
    <submittedName>
        <fullName evidence="4">Lamin tail domain-containing protein</fullName>
    </submittedName>
</protein>
<feature type="region of interest" description="Disordered" evidence="1">
    <location>
        <begin position="1"/>
        <end position="117"/>
    </location>
</feature>
<dbReference type="Pfam" id="PF13290">
    <property type="entry name" value="CHB_HEX_C_1"/>
    <property type="match status" value="1"/>
</dbReference>
<feature type="transmembrane region" description="Helical" evidence="2">
    <location>
        <begin position="124"/>
        <end position="145"/>
    </location>
</feature>
<dbReference type="Gene3D" id="2.60.40.1260">
    <property type="entry name" value="Lamin Tail domain"/>
    <property type="match status" value="3"/>
</dbReference>
<dbReference type="Pfam" id="PF08757">
    <property type="entry name" value="CotH"/>
    <property type="match status" value="1"/>
</dbReference>
<dbReference type="EMBL" id="DVNK01000024">
    <property type="protein sequence ID" value="HIU46183.1"/>
    <property type="molecule type" value="Genomic_DNA"/>
</dbReference>
<name>A0A9D1LQJ6_9FIRM</name>
<reference evidence="4" key="1">
    <citation type="submission" date="2020-10" db="EMBL/GenBank/DDBJ databases">
        <authorList>
            <person name="Gilroy R."/>
        </authorList>
    </citation>
    <scope>NUCLEOTIDE SEQUENCE</scope>
    <source>
        <strain evidence="4">ChiSxjej2B14-8506</strain>
    </source>
</reference>
<dbReference type="InterPro" id="IPR001322">
    <property type="entry name" value="Lamin_tail_dom"/>
</dbReference>
<feature type="domain" description="LTD" evidence="3">
    <location>
        <begin position="318"/>
        <end position="436"/>
    </location>
</feature>
<evidence type="ECO:0000313" key="5">
    <source>
        <dbReference type="Proteomes" id="UP000824123"/>
    </source>
</evidence>
<keyword evidence="2" id="KW-1133">Transmembrane helix</keyword>
<feature type="compositionally biased region" description="Basic and acidic residues" evidence="1">
    <location>
        <begin position="41"/>
        <end position="60"/>
    </location>
</feature>
<evidence type="ECO:0000256" key="1">
    <source>
        <dbReference type="SAM" id="MobiDB-lite"/>
    </source>
</evidence>
<dbReference type="Proteomes" id="UP000824123">
    <property type="component" value="Unassembled WGS sequence"/>
</dbReference>
<evidence type="ECO:0000259" key="3">
    <source>
        <dbReference type="PROSITE" id="PS51841"/>
    </source>
</evidence>
<proteinExistence type="predicted"/>
<reference evidence="4" key="2">
    <citation type="journal article" date="2021" name="PeerJ">
        <title>Extensive microbial diversity within the chicken gut microbiome revealed by metagenomics and culture.</title>
        <authorList>
            <person name="Gilroy R."/>
            <person name="Ravi A."/>
            <person name="Getino M."/>
            <person name="Pursley I."/>
            <person name="Horton D.L."/>
            <person name="Alikhan N.F."/>
            <person name="Baker D."/>
            <person name="Gharbi K."/>
            <person name="Hall N."/>
            <person name="Watson M."/>
            <person name="Adriaenssens E.M."/>
            <person name="Foster-Nyarko E."/>
            <person name="Jarju S."/>
            <person name="Secka A."/>
            <person name="Antonio M."/>
            <person name="Oren A."/>
            <person name="Chaudhuri R.R."/>
            <person name="La Ragione R."/>
            <person name="Hildebrand F."/>
            <person name="Pallen M.J."/>
        </authorList>
    </citation>
    <scope>NUCLEOTIDE SEQUENCE</scope>
    <source>
        <strain evidence="4">ChiSxjej2B14-8506</strain>
    </source>
</reference>
<keyword evidence="2" id="KW-0472">Membrane</keyword>
<gene>
    <name evidence="4" type="ORF">IAC59_02870</name>
</gene>
<dbReference type="InterPro" id="IPR059177">
    <property type="entry name" value="GH29D-like_dom"/>
</dbReference>
<dbReference type="InterPro" id="IPR014867">
    <property type="entry name" value="Spore_coat_CotH_CotH2/3/7"/>
</dbReference>
<dbReference type="InterPro" id="IPR036415">
    <property type="entry name" value="Lamin_tail_dom_sf"/>
</dbReference>
<evidence type="ECO:0000313" key="4">
    <source>
        <dbReference type="EMBL" id="HIU46183.1"/>
    </source>
</evidence>
<dbReference type="PROSITE" id="PS51841">
    <property type="entry name" value="LTD"/>
    <property type="match status" value="3"/>
</dbReference>
<feature type="compositionally biased region" description="Basic and acidic residues" evidence="1">
    <location>
        <begin position="8"/>
        <end position="31"/>
    </location>
</feature>
<evidence type="ECO:0000256" key="2">
    <source>
        <dbReference type="SAM" id="Phobius"/>
    </source>
</evidence>
<dbReference type="SUPFAM" id="SSF74853">
    <property type="entry name" value="Lamin A/C globular tail domain"/>
    <property type="match status" value="3"/>
</dbReference>
<accession>A0A9D1LQJ6</accession>
<comment type="caution">
    <text evidence="4">The sequence shown here is derived from an EMBL/GenBank/DDBJ whole genome shotgun (WGS) entry which is preliminary data.</text>
</comment>
<dbReference type="AlphaFoldDB" id="A0A9D1LQJ6"/>
<sequence>MSQFDDNNYDRDPARRPARYQRDDNARRAGPDDYDSPAYDDYDRNQRDDYDPRDDRRQDEGYDSDGDYGRSHGDYSQRTSRAQTARPAQRSSSRASHSGQRTSARSGQRSGGRRSGGGIVLPRGIGLAAGAMAVLLCLAIAFQYLGIGTGETVAASSNITGNVIEGSPIRITEVMTSNSSALADEDGDYVDWIEIKNITDQPVSLAGYLLSDSVTKDKFYPLPAVTVPAGSYMVIYASGKSRGGDGQNIHTSFKLSSSGETLYLLDDMSNILDLVDIPALGSNYSYARDLTTNTWTVTDKYTPGYPNEEQYFEQILASRVAADSALIINEICASNKTIIADEDGEYVDWIELYNSGSEAINLKGYGLSDKSGKPMLWTFPDVTIEPGAYLVVYASSKSRTGAQLHTNFSLGSEKSEVLLTDPKGQILDHVYYDLIPQDSTYGRDETGNWRVFAQGTPGYANTQQAMAIFEQNLSARNTTGLFLEEALASNTNETSANPESYDWLELYNSTDATISLEGYGLSDDPSNPRKWQFPAGATIAPGYRLIVYCSGQDTYDLDNSDYHTNFNLSSSGEILTLCTPDGTIVDRLPMDAQYADVSFGRVDDQDGFFYLTTPTPGQPNTSAVSYGKVSEVSFSVEGGIKTDAVTLELSCSDPNTQIYYTLDCTDPTSAATPYTGPIQISSTTVVRAVAVRDGYMDSFIHSATYLYGVSHTMPVISIVTDPDNLFDYNTGIMEMGPNAEEEFPYGSRNTGANFWMDWEYMAGFEYFDVDGQQVLQQNIGIALVGQYSRAEDQKSIGLYARLRYGTATFDFNPFPDLNFSQYHALVVRASGQDGKYTRLRDAVLTSLAEGTGVYYQEATPVIVYLNGQYWGHYNLRERINKWSIAQHEGITDENQIENIDLIKGNTRVLNGSYDSFKEILEFVGSHSLTDADNLQWVADRVDIENYLTYVAMEMLVANTDTGNIKFYRVPGGKWKWIFYDLDWASFDMSYNYVQRYLNDEGHGVSRAFSNRLIMGLLENDSVRDQFLTILADLMKGNFSNQNIRAKVEEYKALLEPEMAGQFEKWGSSFESWEKYINTFLSNITGHKKTFLEDLQEYFGLSGEQMTAYFGEVDMS</sequence>
<dbReference type="Pfam" id="PF00932">
    <property type="entry name" value="LTD"/>
    <property type="match status" value="3"/>
</dbReference>
<organism evidence="4 5">
    <name type="scientific">Candidatus Fimadaptatus faecigallinarum</name>
    <dbReference type="NCBI Taxonomy" id="2840814"/>
    <lineage>
        <taxon>Bacteria</taxon>
        <taxon>Bacillati</taxon>
        <taxon>Bacillota</taxon>
        <taxon>Clostridia</taxon>
        <taxon>Eubacteriales</taxon>
        <taxon>Candidatus Fimadaptatus</taxon>
    </lineage>
</organism>